<organism evidence="4 5">
    <name type="scientific">Paraglomus occultum</name>
    <dbReference type="NCBI Taxonomy" id="144539"/>
    <lineage>
        <taxon>Eukaryota</taxon>
        <taxon>Fungi</taxon>
        <taxon>Fungi incertae sedis</taxon>
        <taxon>Mucoromycota</taxon>
        <taxon>Glomeromycotina</taxon>
        <taxon>Glomeromycetes</taxon>
        <taxon>Paraglomerales</taxon>
        <taxon>Paraglomeraceae</taxon>
        <taxon>Paraglomus</taxon>
    </lineage>
</organism>
<evidence type="ECO:0000313" key="5">
    <source>
        <dbReference type="Proteomes" id="UP000789572"/>
    </source>
</evidence>
<reference evidence="4" key="1">
    <citation type="submission" date="2021-06" db="EMBL/GenBank/DDBJ databases">
        <authorList>
            <person name="Kallberg Y."/>
            <person name="Tangrot J."/>
            <person name="Rosling A."/>
        </authorList>
    </citation>
    <scope>NUCLEOTIDE SEQUENCE</scope>
    <source>
        <strain evidence="4">IA702</strain>
    </source>
</reference>
<accession>A0A9N9GDQ5</accession>
<evidence type="ECO:0000256" key="3">
    <source>
        <dbReference type="ARBA" id="ARBA00013566"/>
    </source>
</evidence>
<comment type="function">
    <text evidence="1">Required for respiratory activity and maintenance and expression of the mitochondrial genome.</text>
</comment>
<sequence length="387" mass="45410">MSLQLLFNKFRPLYLSLITKLGKDSIQNTNTVLAINLVNRSFSAVGKFNAKRVINYDSSQLTPGIHHKIHLYSSKYILKSPDFSLSVSRIIVIPKPSRRDICHSRSLSTTACLFDSGAAESDSPRPLPPYYLTNTEAALHRIRNKKSTWRSKYRAKQLDRIKTAIAASILERNRPTCNDDFELKASKYRDIIKDKVTNNDIKVDKKRLLLDSIRNRKIAKALEDDVTEITGELNQEDVYRLKKKIDGYRKYVIDWRTKGALPGWLKHRLAVKEKIEFEKWNPKKKLSSEQMNQIQNLHQQHPDHFTVPNLATEFGISQEAVRRILKANWRRNEKYIERRKKQFVEKLVEYKAELKKRKYQRRKELRAGKRDAKLRQLLWTPPPKTEM</sequence>
<dbReference type="InterPro" id="IPR010487">
    <property type="entry name" value="NGRN/Rrg9"/>
</dbReference>
<evidence type="ECO:0000256" key="2">
    <source>
        <dbReference type="ARBA" id="ARBA00010895"/>
    </source>
</evidence>
<evidence type="ECO:0000256" key="1">
    <source>
        <dbReference type="ARBA" id="ARBA00003548"/>
    </source>
</evidence>
<dbReference type="Pfam" id="PF06413">
    <property type="entry name" value="Neugrin"/>
    <property type="match status" value="1"/>
</dbReference>
<dbReference type="EMBL" id="CAJVPJ010001648">
    <property type="protein sequence ID" value="CAG8599107.1"/>
    <property type="molecule type" value="Genomic_DNA"/>
</dbReference>
<dbReference type="Proteomes" id="UP000789572">
    <property type="component" value="Unassembled WGS sequence"/>
</dbReference>
<dbReference type="AlphaFoldDB" id="A0A9N9GDQ5"/>
<comment type="similarity">
    <text evidence="2">Belongs to the RRG9 family.</text>
</comment>
<comment type="caution">
    <text evidence="4">The sequence shown here is derived from an EMBL/GenBank/DDBJ whole genome shotgun (WGS) entry which is preliminary data.</text>
</comment>
<keyword evidence="5" id="KW-1185">Reference proteome</keyword>
<dbReference type="PANTHER" id="PTHR13475:SF3">
    <property type="entry name" value="NEUGRIN"/>
    <property type="match status" value="1"/>
</dbReference>
<protein>
    <recommendedName>
        <fullName evidence="3">Required for respiratory growth protein 9, mitochondrial</fullName>
    </recommendedName>
</protein>
<dbReference type="PANTHER" id="PTHR13475">
    <property type="entry name" value="NEUGRIN"/>
    <property type="match status" value="1"/>
</dbReference>
<gene>
    <name evidence="4" type="ORF">POCULU_LOCUS7370</name>
</gene>
<name>A0A9N9GDQ5_9GLOM</name>
<evidence type="ECO:0000313" key="4">
    <source>
        <dbReference type="EMBL" id="CAG8599107.1"/>
    </source>
</evidence>
<dbReference type="OrthoDB" id="5578174at2759"/>
<proteinExistence type="inferred from homology"/>